<reference evidence="2" key="1">
    <citation type="submission" date="2023-03" db="EMBL/GenBank/DDBJ databases">
        <title>Andean soil-derived lignocellulolytic bacterial consortium as a source of novel taxa and putative plastic-active enzymes.</title>
        <authorList>
            <person name="Diaz-Garcia L."/>
            <person name="Chuvochina M."/>
            <person name="Feuerriegel G."/>
            <person name="Bunk B."/>
            <person name="Sproer C."/>
            <person name="Streit W.R."/>
            <person name="Rodriguez L.M."/>
            <person name="Overmann J."/>
            <person name="Jimenez D.J."/>
        </authorList>
    </citation>
    <scope>NUCLEOTIDE SEQUENCE</scope>
    <source>
        <strain evidence="2">MAG 2441</strain>
    </source>
</reference>
<keyword evidence="3" id="KW-1185">Reference proteome</keyword>
<evidence type="ECO:0000256" key="1">
    <source>
        <dbReference type="SAM" id="Phobius"/>
    </source>
</evidence>
<feature type="transmembrane region" description="Helical" evidence="1">
    <location>
        <begin position="199"/>
        <end position="232"/>
    </location>
</feature>
<protein>
    <submittedName>
        <fullName evidence="2">Uncharacterized protein</fullName>
    </submittedName>
</protein>
<evidence type="ECO:0000313" key="2">
    <source>
        <dbReference type="EMBL" id="WEK54256.1"/>
    </source>
</evidence>
<feature type="transmembrane region" description="Helical" evidence="1">
    <location>
        <begin position="84"/>
        <end position="102"/>
    </location>
</feature>
<feature type="transmembrane region" description="Helical" evidence="1">
    <location>
        <begin position="17"/>
        <end position="39"/>
    </location>
</feature>
<keyword evidence="1" id="KW-1133">Transmembrane helix</keyword>
<feature type="transmembrane region" description="Helical" evidence="1">
    <location>
        <begin position="396"/>
        <end position="416"/>
    </location>
</feature>
<feature type="transmembrane region" description="Helical" evidence="1">
    <location>
        <begin position="428"/>
        <end position="447"/>
    </location>
</feature>
<organism evidence="2 3">
    <name type="scientific">Candidatus Cohnella colombiensis</name>
    <dbReference type="NCBI Taxonomy" id="3121368"/>
    <lineage>
        <taxon>Bacteria</taxon>
        <taxon>Bacillati</taxon>
        <taxon>Bacillota</taxon>
        <taxon>Bacilli</taxon>
        <taxon>Bacillales</taxon>
        <taxon>Paenibacillaceae</taxon>
        <taxon>Cohnella</taxon>
    </lineage>
</organism>
<dbReference type="EMBL" id="CP119317">
    <property type="protein sequence ID" value="WEK54256.1"/>
    <property type="molecule type" value="Genomic_DNA"/>
</dbReference>
<feature type="transmembrane region" description="Helical" evidence="1">
    <location>
        <begin position="114"/>
        <end position="133"/>
    </location>
</feature>
<evidence type="ECO:0000313" key="3">
    <source>
        <dbReference type="Proteomes" id="UP001178662"/>
    </source>
</evidence>
<proteinExistence type="predicted"/>
<keyword evidence="1" id="KW-0472">Membrane</keyword>
<gene>
    <name evidence="2" type="ORF">P0Y55_17175</name>
</gene>
<accession>A0AA95EWI2</accession>
<sequence length="495" mass="55204">MQHSQTSLDGKDGRKQLAWFVGMATIAFVVGLIMIPPILGVADSGDFSRVLGGAGLTHLDPQESYASRYFGYTHQYFGYGGYSFGGYFSTHVILVAIAGWIGRLWNGQLFDIRILGVCYTLLFAGAITLLIRYSPRFDRGWMQLAYSLLFAMLLLFVFADVGYTAYFQSFFGEPFAFIAILLAVASALAIASSEEPSRALFLLFIVAVLALATSKIQNAPIGFAFALLTWRMMALYADRRWRRFVTIGIVIIVIGSSLMMIIAPDRLKHVNLYQSIFYGVLKGSDNVEADMKELGIPLKYKVLAGTNYFQKDTVIPQNDPLLHREVLEQLSHKDIAFYYVSHPARGLQKLKAAAGQAFHIRPGYLGNYDRSAGKPSGAMTSQFNLWSEWKARHMPHTLFVISGFYLLYYLLLMHIWVRSESRKIRFGLETLMIVGISGAFAFAVPLIGDGEADLAKHLFMFNVCFDMMLVSVVMGIAYAIGKRIISRSGRVSKGV</sequence>
<feature type="transmembrane region" description="Helical" evidence="1">
    <location>
        <begin position="459"/>
        <end position="480"/>
    </location>
</feature>
<dbReference type="AlphaFoldDB" id="A0AA95EWI2"/>
<feature type="transmembrane region" description="Helical" evidence="1">
    <location>
        <begin position="244"/>
        <end position="263"/>
    </location>
</feature>
<name>A0AA95EWI2_9BACL</name>
<dbReference type="Proteomes" id="UP001178662">
    <property type="component" value="Chromosome"/>
</dbReference>
<keyword evidence="1" id="KW-0812">Transmembrane</keyword>
<feature type="transmembrane region" description="Helical" evidence="1">
    <location>
        <begin position="175"/>
        <end position="193"/>
    </location>
</feature>
<feature type="transmembrane region" description="Helical" evidence="1">
    <location>
        <begin position="145"/>
        <end position="163"/>
    </location>
</feature>